<dbReference type="FunFam" id="3.10.180.10:FF:000034">
    <property type="entry name" value="Glyoxalase/Bleomycin resistance protein/Dihydroxybiphenyl dioxygenase"/>
    <property type="match status" value="1"/>
</dbReference>
<dbReference type="InterPro" id="IPR029068">
    <property type="entry name" value="Glyas_Bleomycin-R_OHBP_Dase"/>
</dbReference>
<evidence type="ECO:0000313" key="4">
    <source>
        <dbReference type="Proteomes" id="UP000235371"/>
    </source>
</evidence>
<accession>A0A2J6SJ02</accession>
<dbReference type="InParanoid" id="A0A2J6SJ02"/>
<evidence type="ECO:0000313" key="3">
    <source>
        <dbReference type="EMBL" id="PMD50745.1"/>
    </source>
</evidence>
<gene>
    <name evidence="3" type="ORF">K444DRAFT_622109</name>
</gene>
<dbReference type="CDD" id="cd07267">
    <property type="entry name" value="THT_Oxygenase_N"/>
    <property type="match status" value="1"/>
</dbReference>
<dbReference type="GO" id="GO:0004493">
    <property type="term" value="F:methylmalonyl-CoA epimerase activity"/>
    <property type="evidence" value="ECO:0007669"/>
    <property type="project" value="TreeGrafter"/>
</dbReference>
<keyword evidence="4" id="KW-1185">Reference proteome</keyword>
<dbReference type="FunFam" id="3.10.180.10:FF:000039">
    <property type="entry name" value="Trihydroxytoluene oxygenase (AFU_orthologue AFUA_8G02470)"/>
    <property type="match status" value="1"/>
</dbReference>
<dbReference type="OrthoDB" id="3360610at2759"/>
<dbReference type="PANTHER" id="PTHR43048">
    <property type="entry name" value="METHYLMALONYL-COA EPIMERASE"/>
    <property type="match status" value="1"/>
</dbReference>
<proteinExistence type="predicted"/>
<dbReference type="GO" id="GO:0005739">
    <property type="term" value="C:mitochondrion"/>
    <property type="evidence" value="ECO:0007669"/>
    <property type="project" value="TreeGrafter"/>
</dbReference>
<dbReference type="RefSeq" id="XP_024727649.1">
    <property type="nucleotide sequence ID" value="XM_024882033.1"/>
</dbReference>
<dbReference type="InterPro" id="IPR037523">
    <property type="entry name" value="VOC_core"/>
</dbReference>
<dbReference type="GO" id="GO:0046491">
    <property type="term" value="P:L-methylmalonyl-CoA metabolic process"/>
    <property type="evidence" value="ECO:0007669"/>
    <property type="project" value="TreeGrafter"/>
</dbReference>
<dbReference type="AlphaFoldDB" id="A0A2J6SJ02"/>
<dbReference type="Proteomes" id="UP000235371">
    <property type="component" value="Unassembled WGS sequence"/>
</dbReference>
<organism evidence="3 4">
    <name type="scientific">Hyaloscypha bicolor E</name>
    <dbReference type="NCBI Taxonomy" id="1095630"/>
    <lineage>
        <taxon>Eukaryota</taxon>
        <taxon>Fungi</taxon>
        <taxon>Dikarya</taxon>
        <taxon>Ascomycota</taxon>
        <taxon>Pezizomycotina</taxon>
        <taxon>Leotiomycetes</taxon>
        <taxon>Helotiales</taxon>
        <taxon>Hyaloscyphaceae</taxon>
        <taxon>Hyaloscypha</taxon>
        <taxon>Hyaloscypha bicolor</taxon>
    </lineage>
</organism>
<dbReference type="InterPro" id="IPR051785">
    <property type="entry name" value="MMCE/EMCE_epimerase"/>
</dbReference>
<protein>
    <submittedName>
        <fullName evidence="3">Glyoxalase/Bleomycin resistance protein/Dihydroxybiphenyl dioxygenase</fullName>
    </submittedName>
</protein>
<sequence>MAVTANGSNGSAGETEDPRKIRLDRLAYVHYQHPDLSKAHRFLTDFGMEKVKETENRIYYRGFGAAPCIYVAEASPTPNRNFVGGAWVVESYRDLEDAAALPGASQIADSDVPGGGSTVTLKDPNGHNIMLVFGQILSSHSKSLHQVEMNSACVKPRVGVFQRFKPGPSPVHKLGHYGFVVRKSTFFSTREWYTRTFNLKVTDSVFDPESNVDETSFLHIDKGKEYTDHHSLFLAAGPEDKPSHIHHSSFEVHDMDTQLLGHDWLRNGGWVNCWGVGRHLLGSQIFDYWFDASGNVLEHYSDGDLVNIDTKVTREPAAPQTLFVWGPNIPLAFMSGRIEDAVIDNKLAITHPQLLEEPNTTVNKTSTTASVDVPH</sequence>
<feature type="domain" description="VOC" evidence="2">
    <location>
        <begin position="25"/>
        <end position="134"/>
    </location>
</feature>
<reference evidence="3 4" key="1">
    <citation type="submission" date="2016-04" db="EMBL/GenBank/DDBJ databases">
        <title>A degradative enzymes factory behind the ericoid mycorrhizal symbiosis.</title>
        <authorList>
            <consortium name="DOE Joint Genome Institute"/>
            <person name="Martino E."/>
            <person name="Morin E."/>
            <person name="Grelet G."/>
            <person name="Kuo A."/>
            <person name="Kohler A."/>
            <person name="Daghino S."/>
            <person name="Barry K."/>
            <person name="Choi C."/>
            <person name="Cichocki N."/>
            <person name="Clum A."/>
            <person name="Copeland A."/>
            <person name="Hainaut M."/>
            <person name="Haridas S."/>
            <person name="Labutti K."/>
            <person name="Lindquist E."/>
            <person name="Lipzen A."/>
            <person name="Khouja H.-R."/>
            <person name="Murat C."/>
            <person name="Ohm R."/>
            <person name="Olson A."/>
            <person name="Spatafora J."/>
            <person name="Veneault-Fourrey C."/>
            <person name="Henrissat B."/>
            <person name="Grigoriev I."/>
            <person name="Martin F."/>
            <person name="Perotto S."/>
        </authorList>
    </citation>
    <scope>NUCLEOTIDE SEQUENCE [LARGE SCALE GENOMIC DNA]</scope>
    <source>
        <strain evidence="3 4">E</strain>
    </source>
</reference>
<dbReference type="Pfam" id="PF00903">
    <property type="entry name" value="Glyoxalase"/>
    <property type="match status" value="1"/>
</dbReference>
<dbReference type="Gene3D" id="3.10.180.10">
    <property type="entry name" value="2,3-Dihydroxybiphenyl 1,2-Dioxygenase, domain 1"/>
    <property type="match status" value="2"/>
</dbReference>
<evidence type="ECO:0000259" key="2">
    <source>
        <dbReference type="PROSITE" id="PS51819"/>
    </source>
</evidence>
<dbReference type="InterPro" id="IPR004360">
    <property type="entry name" value="Glyas_Fos-R_dOase_dom"/>
</dbReference>
<evidence type="ECO:0000256" key="1">
    <source>
        <dbReference type="ARBA" id="ARBA00022723"/>
    </source>
</evidence>
<name>A0A2J6SJ02_9HELO</name>
<dbReference type="GO" id="GO:0051213">
    <property type="term" value="F:dioxygenase activity"/>
    <property type="evidence" value="ECO:0007669"/>
    <property type="project" value="UniProtKB-KW"/>
</dbReference>
<keyword evidence="1" id="KW-0479">Metal-binding</keyword>
<dbReference type="PROSITE" id="PS51819">
    <property type="entry name" value="VOC"/>
    <property type="match status" value="2"/>
</dbReference>
<dbReference type="GO" id="GO:0046872">
    <property type="term" value="F:metal ion binding"/>
    <property type="evidence" value="ECO:0007669"/>
    <property type="project" value="UniProtKB-KW"/>
</dbReference>
<keyword evidence="3" id="KW-0223">Dioxygenase</keyword>
<dbReference type="EMBL" id="KZ613913">
    <property type="protein sequence ID" value="PMD50745.1"/>
    <property type="molecule type" value="Genomic_DNA"/>
</dbReference>
<keyword evidence="3" id="KW-0560">Oxidoreductase</keyword>
<feature type="domain" description="VOC" evidence="2">
    <location>
        <begin position="173"/>
        <end position="302"/>
    </location>
</feature>
<dbReference type="GeneID" id="36590110"/>
<dbReference type="PANTHER" id="PTHR43048:SF3">
    <property type="entry name" value="METHYLMALONYL-COA EPIMERASE, MITOCHONDRIAL"/>
    <property type="match status" value="1"/>
</dbReference>
<dbReference type="STRING" id="1095630.A0A2J6SJ02"/>
<dbReference type="SUPFAM" id="SSF54593">
    <property type="entry name" value="Glyoxalase/Bleomycin resistance protein/Dihydroxybiphenyl dioxygenase"/>
    <property type="match status" value="1"/>
</dbReference>